<evidence type="ECO:0000256" key="20">
    <source>
        <dbReference type="ARBA" id="ARBA00029335"/>
    </source>
</evidence>
<feature type="transmembrane region" description="Helical" evidence="24">
    <location>
        <begin position="1154"/>
        <end position="1172"/>
    </location>
</feature>
<dbReference type="NCBIfam" id="TIGR03462">
    <property type="entry name" value="CarR_dom_SF"/>
    <property type="match status" value="2"/>
</dbReference>
<dbReference type="GO" id="GO:0045436">
    <property type="term" value="F:lycopene beta cyclase activity"/>
    <property type="evidence" value="ECO:0007669"/>
    <property type="project" value="UniProtKB-ARBA"/>
</dbReference>
<dbReference type="SFLD" id="SFLDG01212">
    <property type="entry name" value="Phytoene_synthase_like"/>
    <property type="match status" value="1"/>
</dbReference>
<dbReference type="InParanoid" id="A0A507BNW9"/>
<comment type="pathway">
    <text evidence="3">Carotenoid biosynthesis; beta-carotene biosynthesis.</text>
</comment>
<dbReference type="InterPro" id="IPR014105">
    <property type="entry name" value="Carotenoid/retinoid_OxRdtase"/>
</dbReference>
<comment type="subcellular location">
    <subcellularLocation>
        <location evidence="2">Membrane</location>
        <topology evidence="2">Multi-pass membrane protein</topology>
    </subcellularLocation>
</comment>
<dbReference type="InterPro" id="IPR036188">
    <property type="entry name" value="FAD/NAD-bd_sf"/>
</dbReference>
<dbReference type="GeneID" id="41978755"/>
<dbReference type="InterPro" id="IPR002937">
    <property type="entry name" value="Amino_oxidase"/>
</dbReference>
<feature type="transmembrane region" description="Helical" evidence="24">
    <location>
        <begin position="118"/>
        <end position="140"/>
    </location>
</feature>
<evidence type="ECO:0000256" key="7">
    <source>
        <dbReference type="ARBA" id="ARBA00008406"/>
    </source>
</evidence>
<evidence type="ECO:0000259" key="25">
    <source>
        <dbReference type="Pfam" id="PF01593"/>
    </source>
</evidence>
<evidence type="ECO:0000313" key="26">
    <source>
        <dbReference type="EMBL" id="TPX18991.1"/>
    </source>
</evidence>
<evidence type="ECO:0000256" key="1">
    <source>
        <dbReference type="ARBA" id="ARBA00001911"/>
    </source>
</evidence>
<evidence type="ECO:0000256" key="12">
    <source>
        <dbReference type="ARBA" id="ARBA00022692"/>
    </source>
</evidence>
<dbReference type="UniPathway" id="UPA00799">
    <property type="reaction ID" value="UER00773"/>
</dbReference>
<comment type="cofactor">
    <cofactor evidence="1">
        <name>NAD(+)</name>
        <dbReference type="ChEBI" id="CHEBI:57540"/>
    </cofactor>
</comment>
<evidence type="ECO:0000256" key="10">
    <source>
        <dbReference type="ARBA" id="ARBA00018909"/>
    </source>
</evidence>
<proteinExistence type="inferred from homology"/>
<feature type="compositionally biased region" description="Acidic residues" evidence="23">
    <location>
        <begin position="967"/>
        <end position="981"/>
    </location>
</feature>
<dbReference type="InterPro" id="IPR033904">
    <property type="entry name" value="Trans_IPPS_HH"/>
</dbReference>
<keyword evidence="27" id="KW-1185">Reference proteome</keyword>
<name>A0A507BNW9_9PEZI</name>
<keyword evidence="18" id="KW-0511">Multifunctional enzyme</keyword>
<dbReference type="GO" id="GO:0051996">
    <property type="term" value="F:squalene synthase [NAD(P)H] activity"/>
    <property type="evidence" value="ECO:0007669"/>
    <property type="project" value="InterPro"/>
</dbReference>
<keyword evidence="14 24" id="KW-1133">Transmembrane helix</keyword>
<dbReference type="STRING" id="1093900.A0A507BNW9"/>
<evidence type="ECO:0000256" key="19">
    <source>
        <dbReference type="ARBA" id="ARBA00029313"/>
    </source>
</evidence>
<dbReference type="Gene3D" id="3.50.50.60">
    <property type="entry name" value="FAD/NAD(P)-binding domain"/>
    <property type="match status" value="2"/>
</dbReference>
<keyword evidence="16 24" id="KW-0472">Membrane</keyword>
<evidence type="ECO:0000256" key="6">
    <source>
        <dbReference type="ARBA" id="ARBA00008247"/>
    </source>
</evidence>
<dbReference type="InterPro" id="IPR008150">
    <property type="entry name" value="Phytoene_DH_bac_CS"/>
</dbReference>
<protein>
    <recommendedName>
        <fullName evidence="10">Bifunctional lycopene cyclase/phytoene synthase</fullName>
        <ecNumber evidence="8">5.5.1.19</ecNumber>
    </recommendedName>
    <alternativeName>
        <fullName evidence="9">Phytoene desaturase</fullName>
    </alternativeName>
    <alternativeName>
        <fullName evidence="21">Phytoene desaturase (3,4-didehydrolycopene-forming)</fullName>
    </alternativeName>
</protein>
<comment type="catalytic activity">
    <reaction evidence="20">
        <text>all-trans-lycopene = gamma-carotene</text>
        <dbReference type="Rhea" id="RHEA:32219"/>
        <dbReference type="ChEBI" id="CHEBI:15948"/>
        <dbReference type="ChEBI" id="CHEBI:27740"/>
        <dbReference type="EC" id="5.5.1.19"/>
    </reaction>
</comment>
<evidence type="ECO:0000256" key="21">
    <source>
        <dbReference type="ARBA" id="ARBA00034551"/>
    </source>
</evidence>
<keyword evidence="15 22" id="KW-0560">Oxidoreductase</keyword>
<keyword evidence="12 24" id="KW-0812">Transmembrane</keyword>
<comment type="caution">
    <text evidence="26">The sequence shown here is derived from an EMBL/GenBank/DDBJ whole genome shotgun (WGS) entry which is preliminary data.</text>
</comment>
<keyword evidence="17" id="KW-0413">Isomerase</keyword>
<comment type="similarity">
    <text evidence="6">In the N-terminal section; belongs to the lycopene beta-cyclase family.</text>
</comment>
<evidence type="ECO:0000256" key="13">
    <source>
        <dbReference type="ARBA" id="ARBA00022746"/>
    </source>
</evidence>
<evidence type="ECO:0000256" key="3">
    <source>
        <dbReference type="ARBA" id="ARBA00005089"/>
    </source>
</evidence>
<sequence length="1182" mass="132331">MAYDYAFVHLKFTIPLAAVLTALAYPFLNRTCVYKISILVCIAVLSTIPWDSYLIRTNVWTYPPDAIIGPRLYDIPAEEVFFFVIQTYITSLIYVLFQKPLLHVEYLGRDVQRRVRRTKWLVQGVLGLAVGTGALCVSFGAKYTYIGLILLWAAPFLLISWTFGGIFILRLPSWSIALPVFLPTVCLWMVDELALGNGTWAIQPGTKLGICLWGSLDIEEAVFFLATNALIVVGLAAFDYGLAILEAFPALFPRVPECFSPMLLIRAFMVPGKEYDMARLMGIRDAARRLRHKSRSFHIASSAFHGRLRIDLMLLYSFCRMADDLIDNAETTSDQGKWLEKLQRFLDLSCDDRKKSPKDPKVQKYIQEQFPRPTWSALSLLPTEKLPRQPLNQLLEGFQTDVDADRDKELEFPIKDENALDRYSACVASTVGELCMCLIFSHVEQTRGYQISKSEKSRLHKAAWTMGIALQCVNIARDIQVDAEMGRVYIPTTWLKEEGLAPRDVLEHPQGPAIQRLRTRLLDKAFGLYREARPTMDHIPKEARAPMIAAVESYMEIGRVIRERKDYTVKSAGAGGIATAARLARAGLQVTVLEKNEHTGGRCSTLRHGAYRFDQGPSLLLLPRLFREAFHDLDTSLEAEGVDLLRCPGGANYDVWFPDGDRFRQSADLALTKAQIERLEGPQGFERYLAWMAEAHRHYELSQEHVLHRNFTSVLDLLRVRFLAAALRLHPFESIWRRAGRYFATEKLRRVFTFATMYMGMSPFDAPATYSLLQYAEQAEGVWYPRGGFHEVLRALAGVGQRLGARYRLGCPVARILTDGGGGDGSGGEAEAARGVVLESGEVLRADVVVVNADLVYAYSNLFPATAETEPYARSLRARRASCSSLSFYWSLSEKVPELSTHNIFLADEYRGSFDAIFRHRSLPAEPSFYVNVPSRVDPTAAPERGDAVIALVPVGHLRGSRGRFEEDGEGQEGLPADEEEEEWAKLVDRAREAVLSVVRERTGCRPLGDLIQHEMVNTPLTWQDKFNLDKGAILGLSHDFFNVLAFRPRTRAKGLKNAYFVGASTHPGTGVPIVLAGAKITAEQVLEDLGVEIPWREKELCEQDRVVVQDGSTHRLDKVQDLLWTVEDVVIVLGGLLVSGFVLAYLVPSGHDTLLVSGGVLLTACTLAYLLSSESRFGGDW</sequence>
<feature type="transmembrane region" description="Helical" evidence="24">
    <location>
        <begin position="32"/>
        <end position="50"/>
    </location>
</feature>
<dbReference type="Proteomes" id="UP000319257">
    <property type="component" value="Unassembled WGS sequence"/>
</dbReference>
<feature type="transmembrane region" description="Helical" evidence="24">
    <location>
        <begin position="80"/>
        <end position="97"/>
    </location>
</feature>
<dbReference type="CDD" id="cd00683">
    <property type="entry name" value="Trans_IPPS_HH"/>
    <property type="match status" value="1"/>
</dbReference>
<feature type="transmembrane region" description="Helical" evidence="24">
    <location>
        <begin position="146"/>
        <end position="169"/>
    </location>
</feature>
<evidence type="ECO:0000256" key="14">
    <source>
        <dbReference type="ARBA" id="ARBA00022989"/>
    </source>
</evidence>
<comment type="similarity">
    <text evidence="5 22">Belongs to the carotenoid/retinoid oxidoreductase family.</text>
</comment>
<gene>
    <name evidence="26" type="ORF">E0L32_011308</name>
</gene>
<dbReference type="SUPFAM" id="SSF51905">
    <property type="entry name" value="FAD/NAD(P)-binding domain"/>
    <property type="match status" value="1"/>
</dbReference>
<feature type="transmembrane region" description="Helical" evidence="24">
    <location>
        <begin position="222"/>
        <end position="245"/>
    </location>
</feature>
<reference evidence="26 27" key="1">
    <citation type="submission" date="2019-06" db="EMBL/GenBank/DDBJ databases">
        <title>Draft genome sequence of the filamentous fungus Phialemoniopsis curvata isolated from diesel fuel.</title>
        <authorList>
            <person name="Varaljay V.A."/>
            <person name="Lyon W.J."/>
            <person name="Crouch A.L."/>
            <person name="Drake C.E."/>
            <person name="Hollomon J.M."/>
            <person name="Nadeau L.J."/>
            <person name="Nunn H.S."/>
            <person name="Stevenson B.S."/>
            <person name="Bojanowski C.L."/>
            <person name="Crookes-Goodson W.J."/>
        </authorList>
    </citation>
    <scope>NUCLEOTIDE SEQUENCE [LARGE SCALE GENOMIC DNA]</scope>
    <source>
        <strain evidence="26 27">D216</strain>
    </source>
</reference>
<comment type="pathway">
    <text evidence="4">Carotenoid biosynthesis; phytoene biosynthesis; all-trans-phytoene from geranylgeranyl diphosphate: step 1/1.</text>
</comment>
<dbReference type="PROSITE" id="PS00982">
    <property type="entry name" value="PHYTOENE_DH"/>
    <property type="match status" value="1"/>
</dbReference>
<accession>A0A507BNW9</accession>
<evidence type="ECO:0000256" key="17">
    <source>
        <dbReference type="ARBA" id="ARBA00023235"/>
    </source>
</evidence>
<comment type="similarity">
    <text evidence="7">In the C-terminal section; belongs to the phytoene/squalene synthase family.</text>
</comment>
<dbReference type="InterPro" id="IPR008949">
    <property type="entry name" value="Isoprenoid_synthase_dom_sf"/>
</dbReference>
<evidence type="ECO:0000256" key="24">
    <source>
        <dbReference type="SAM" id="Phobius"/>
    </source>
</evidence>
<feature type="transmembrane region" description="Helical" evidence="24">
    <location>
        <begin position="1123"/>
        <end position="1148"/>
    </location>
</feature>
<evidence type="ECO:0000256" key="4">
    <source>
        <dbReference type="ARBA" id="ARBA00005172"/>
    </source>
</evidence>
<dbReference type="EC" id="5.5.1.19" evidence="8"/>
<evidence type="ECO:0000256" key="5">
    <source>
        <dbReference type="ARBA" id="ARBA00006046"/>
    </source>
</evidence>
<dbReference type="NCBIfam" id="TIGR02734">
    <property type="entry name" value="crtI_fam"/>
    <property type="match status" value="1"/>
</dbReference>
<dbReference type="OrthoDB" id="7777654at2759"/>
<dbReference type="Gene3D" id="1.10.600.10">
    <property type="entry name" value="Farnesyl Diphosphate Synthase"/>
    <property type="match status" value="1"/>
</dbReference>
<dbReference type="SUPFAM" id="SSF48576">
    <property type="entry name" value="Terpenoid synthases"/>
    <property type="match status" value="1"/>
</dbReference>
<evidence type="ECO:0000256" key="15">
    <source>
        <dbReference type="ARBA" id="ARBA00023002"/>
    </source>
</evidence>
<dbReference type="RefSeq" id="XP_031000702.1">
    <property type="nucleotide sequence ID" value="XM_031134023.1"/>
</dbReference>
<organism evidence="26 27">
    <name type="scientific">Thyridium curvatum</name>
    <dbReference type="NCBI Taxonomy" id="1093900"/>
    <lineage>
        <taxon>Eukaryota</taxon>
        <taxon>Fungi</taxon>
        <taxon>Dikarya</taxon>
        <taxon>Ascomycota</taxon>
        <taxon>Pezizomycotina</taxon>
        <taxon>Sordariomycetes</taxon>
        <taxon>Sordariomycetidae</taxon>
        <taxon>Thyridiales</taxon>
        <taxon>Thyridiaceae</taxon>
        <taxon>Thyridium</taxon>
    </lineage>
</organism>
<keyword evidence="13 22" id="KW-0125">Carotenoid biosynthesis</keyword>
<dbReference type="GO" id="GO:0016872">
    <property type="term" value="F:intramolecular lyase activity"/>
    <property type="evidence" value="ECO:0007669"/>
    <property type="project" value="InterPro"/>
</dbReference>
<evidence type="ECO:0000313" key="27">
    <source>
        <dbReference type="Proteomes" id="UP000319257"/>
    </source>
</evidence>
<dbReference type="PROSITE" id="PS01045">
    <property type="entry name" value="SQUALEN_PHYTOEN_SYN_2"/>
    <property type="match status" value="1"/>
</dbReference>
<evidence type="ECO:0000256" key="8">
    <source>
        <dbReference type="ARBA" id="ARBA00012242"/>
    </source>
</evidence>
<dbReference type="SFLD" id="SFLDG01018">
    <property type="entry name" value="Squalene/Phytoene_Synthase_Lik"/>
    <property type="match status" value="1"/>
</dbReference>
<keyword evidence="11" id="KW-0808">Transferase</keyword>
<dbReference type="Pfam" id="PF00494">
    <property type="entry name" value="SQS_PSY"/>
    <property type="match status" value="1"/>
</dbReference>
<dbReference type="GO" id="GO:0016627">
    <property type="term" value="F:oxidoreductase activity, acting on the CH-CH group of donors"/>
    <property type="evidence" value="ECO:0007669"/>
    <property type="project" value="UniProtKB-ARBA"/>
</dbReference>
<feature type="domain" description="Amine oxidase" evidence="25">
    <location>
        <begin position="575"/>
        <end position="859"/>
    </location>
</feature>
<dbReference type="GO" id="GO:0016117">
    <property type="term" value="P:carotenoid biosynthetic process"/>
    <property type="evidence" value="ECO:0007669"/>
    <property type="project" value="UniProtKB-KW"/>
</dbReference>
<dbReference type="GO" id="GO:0016020">
    <property type="term" value="C:membrane"/>
    <property type="evidence" value="ECO:0007669"/>
    <property type="project" value="UniProtKB-SubCell"/>
</dbReference>
<dbReference type="InterPro" id="IPR017825">
    <property type="entry name" value="Lycopene_cyclase_dom"/>
</dbReference>
<feature type="region of interest" description="Disordered" evidence="23">
    <location>
        <begin position="962"/>
        <end position="981"/>
    </location>
</feature>
<dbReference type="InterPro" id="IPR044843">
    <property type="entry name" value="Trans_IPPS_bact-type"/>
</dbReference>
<evidence type="ECO:0000256" key="9">
    <source>
        <dbReference type="ARBA" id="ARBA00013293"/>
    </source>
</evidence>
<evidence type="ECO:0000256" key="2">
    <source>
        <dbReference type="ARBA" id="ARBA00004141"/>
    </source>
</evidence>
<dbReference type="SFLD" id="SFLDS00005">
    <property type="entry name" value="Isoprenoid_Synthase_Type_I"/>
    <property type="match status" value="1"/>
</dbReference>
<evidence type="ECO:0000256" key="18">
    <source>
        <dbReference type="ARBA" id="ARBA00023268"/>
    </source>
</evidence>
<dbReference type="InterPro" id="IPR002060">
    <property type="entry name" value="Squ/phyt_synthse"/>
</dbReference>
<dbReference type="GO" id="GO:0004311">
    <property type="term" value="F:geranylgeranyl diphosphate synthase activity"/>
    <property type="evidence" value="ECO:0007669"/>
    <property type="project" value="InterPro"/>
</dbReference>
<dbReference type="Pfam" id="PF01593">
    <property type="entry name" value="Amino_oxidase"/>
    <property type="match status" value="1"/>
</dbReference>
<dbReference type="PANTHER" id="PTHR43734">
    <property type="entry name" value="PHYTOENE DESATURASE"/>
    <property type="match status" value="1"/>
</dbReference>
<evidence type="ECO:0000256" key="16">
    <source>
        <dbReference type="ARBA" id="ARBA00023136"/>
    </source>
</evidence>
<dbReference type="UniPathway" id="UPA00802"/>
<dbReference type="EMBL" id="SKBQ01000103">
    <property type="protein sequence ID" value="TPX18991.1"/>
    <property type="molecule type" value="Genomic_DNA"/>
</dbReference>
<dbReference type="PANTHER" id="PTHR43734:SF1">
    <property type="entry name" value="PHYTOENE DESATURASE"/>
    <property type="match status" value="1"/>
</dbReference>
<evidence type="ECO:0000256" key="23">
    <source>
        <dbReference type="SAM" id="MobiDB-lite"/>
    </source>
</evidence>
<evidence type="ECO:0000256" key="11">
    <source>
        <dbReference type="ARBA" id="ARBA00022679"/>
    </source>
</evidence>
<evidence type="ECO:0000256" key="22">
    <source>
        <dbReference type="RuleBase" id="RU362075"/>
    </source>
</evidence>
<dbReference type="InterPro" id="IPR019845">
    <property type="entry name" value="Squalene/phytoene_synthase_CS"/>
</dbReference>
<dbReference type="AlphaFoldDB" id="A0A507BNW9"/>
<comment type="catalytic activity">
    <reaction evidence="19">
        <text>gamma-carotene = all-trans-beta-carotene</text>
        <dbReference type="Rhea" id="RHEA:32239"/>
        <dbReference type="ChEBI" id="CHEBI:17579"/>
        <dbReference type="ChEBI" id="CHEBI:27740"/>
        <dbReference type="EC" id="5.5.1.19"/>
    </reaction>
</comment>
<feature type="transmembrane region" description="Helical" evidence="24">
    <location>
        <begin position="6"/>
        <end position="25"/>
    </location>
</feature>